<evidence type="ECO:0000313" key="3">
    <source>
        <dbReference type="WBParaSite" id="NBR_0001198901-mRNA-1"/>
    </source>
</evidence>
<protein>
    <submittedName>
        <fullName evidence="3">Lipoprotein</fullName>
    </submittedName>
</protein>
<dbReference type="EMBL" id="UYSL01020647">
    <property type="protein sequence ID" value="VDL75579.1"/>
    <property type="molecule type" value="Genomic_DNA"/>
</dbReference>
<reference evidence="1 2" key="2">
    <citation type="submission" date="2018-11" db="EMBL/GenBank/DDBJ databases">
        <authorList>
            <consortium name="Pathogen Informatics"/>
        </authorList>
    </citation>
    <scope>NUCLEOTIDE SEQUENCE [LARGE SCALE GENOMIC DNA]</scope>
</reference>
<proteinExistence type="predicted"/>
<reference evidence="3" key="1">
    <citation type="submission" date="2017-02" db="UniProtKB">
        <authorList>
            <consortium name="WormBaseParasite"/>
        </authorList>
    </citation>
    <scope>IDENTIFICATION</scope>
</reference>
<gene>
    <name evidence="1" type="ORF">NBR_LOCUS11990</name>
</gene>
<sequence>MIVEQQKRYANQLTASADLPQTTRKLDGLNKFLDAQYDDRLGLGQLHSARDASVDGSALQKDKKDTIPMKRFKPCYYSPIQCLIKRR</sequence>
<dbReference type="AlphaFoldDB" id="A0A0N4Y774"/>
<accession>A0A0N4Y774</accession>
<evidence type="ECO:0000313" key="2">
    <source>
        <dbReference type="Proteomes" id="UP000271162"/>
    </source>
</evidence>
<organism evidence="3">
    <name type="scientific">Nippostrongylus brasiliensis</name>
    <name type="common">Rat hookworm</name>
    <dbReference type="NCBI Taxonomy" id="27835"/>
    <lineage>
        <taxon>Eukaryota</taxon>
        <taxon>Metazoa</taxon>
        <taxon>Ecdysozoa</taxon>
        <taxon>Nematoda</taxon>
        <taxon>Chromadorea</taxon>
        <taxon>Rhabditida</taxon>
        <taxon>Rhabditina</taxon>
        <taxon>Rhabditomorpha</taxon>
        <taxon>Strongyloidea</taxon>
        <taxon>Heligmosomidae</taxon>
        <taxon>Nippostrongylus</taxon>
    </lineage>
</organism>
<dbReference type="OMA" id="QCLIKRR"/>
<dbReference type="WBParaSite" id="NBR_0001198901-mRNA-1">
    <property type="protein sequence ID" value="NBR_0001198901-mRNA-1"/>
    <property type="gene ID" value="NBR_0001198901"/>
</dbReference>
<keyword evidence="2" id="KW-1185">Reference proteome</keyword>
<dbReference type="Proteomes" id="UP000271162">
    <property type="component" value="Unassembled WGS sequence"/>
</dbReference>
<name>A0A0N4Y774_NIPBR</name>
<evidence type="ECO:0000313" key="1">
    <source>
        <dbReference type="EMBL" id="VDL75579.1"/>
    </source>
</evidence>